<proteinExistence type="predicted"/>
<dbReference type="Pfam" id="PF14728">
    <property type="entry name" value="PTHB1_GAE"/>
    <property type="match status" value="1"/>
</dbReference>
<dbReference type="InterPro" id="IPR055364">
    <property type="entry name" value="PTHB1_CtH_dom"/>
</dbReference>
<evidence type="ECO:0000259" key="5">
    <source>
        <dbReference type="Pfam" id="PF23339"/>
    </source>
</evidence>
<reference evidence="6" key="1">
    <citation type="journal article" date="2024" name="Gigascience">
        <title>Chromosome-level genome of the poultry shaft louse Menopon gallinae provides insight into the host-switching and adaptive evolution of parasitic lice.</title>
        <authorList>
            <person name="Xu Y."/>
            <person name="Ma L."/>
            <person name="Liu S."/>
            <person name="Liang Y."/>
            <person name="Liu Q."/>
            <person name="He Z."/>
            <person name="Tian L."/>
            <person name="Duan Y."/>
            <person name="Cai W."/>
            <person name="Li H."/>
            <person name="Song F."/>
        </authorList>
    </citation>
    <scope>NUCLEOTIDE SEQUENCE</scope>
    <source>
        <strain evidence="6">Cailab_2023a</strain>
    </source>
</reference>
<dbReference type="EMBL" id="JARGDH010000003">
    <property type="protein sequence ID" value="KAL0271990.1"/>
    <property type="molecule type" value="Genomic_DNA"/>
</dbReference>
<dbReference type="PANTHER" id="PTHR20991:SF0">
    <property type="entry name" value="PROTEIN PTHB1"/>
    <property type="match status" value="1"/>
</dbReference>
<dbReference type="InterPro" id="IPR055362">
    <property type="entry name" value="PTHB1_pf_dom"/>
</dbReference>
<evidence type="ECO:0000259" key="2">
    <source>
        <dbReference type="Pfam" id="PF14728"/>
    </source>
</evidence>
<feature type="domain" description="PTHB1 platform" evidence="3">
    <location>
        <begin position="415"/>
        <end position="507"/>
    </location>
</feature>
<feature type="domain" description="PTHB1 GAE" evidence="2">
    <location>
        <begin position="333"/>
        <end position="410"/>
    </location>
</feature>
<name>A0AAW2HRB5_9NEOP</name>
<dbReference type="AlphaFoldDB" id="A0AAW2HRB5"/>
<dbReference type="GO" id="GO:0034464">
    <property type="term" value="C:BBSome"/>
    <property type="evidence" value="ECO:0007669"/>
    <property type="project" value="InterPro"/>
</dbReference>
<evidence type="ECO:0000259" key="1">
    <source>
        <dbReference type="Pfam" id="PF14727"/>
    </source>
</evidence>
<feature type="domain" description="PTHB1 N-terminal" evidence="1">
    <location>
        <begin position="10"/>
        <end position="271"/>
    </location>
</feature>
<dbReference type="InterPro" id="IPR028074">
    <property type="entry name" value="PHTB1_GAE_dom"/>
</dbReference>
<dbReference type="Pfam" id="PF23337">
    <property type="entry name" value="PTHB1_pf"/>
    <property type="match status" value="1"/>
</dbReference>
<organism evidence="6">
    <name type="scientific">Menopon gallinae</name>
    <name type="common">poultry shaft louse</name>
    <dbReference type="NCBI Taxonomy" id="328185"/>
    <lineage>
        <taxon>Eukaryota</taxon>
        <taxon>Metazoa</taxon>
        <taxon>Ecdysozoa</taxon>
        <taxon>Arthropoda</taxon>
        <taxon>Hexapoda</taxon>
        <taxon>Insecta</taxon>
        <taxon>Pterygota</taxon>
        <taxon>Neoptera</taxon>
        <taxon>Paraneoptera</taxon>
        <taxon>Psocodea</taxon>
        <taxon>Troctomorpha</taxon>
        <taxon>Phthiraptera</taxon>
        <taxon>Amblycera</taxon>
        <taxon>Menoponidae</taxon>
        <taxon>Menopon</taxon>
    </lineage>
</organism>
<gene>
    <name evidence="6" type="ORF">PYX00_005135</name>
</gene>
<dbReference type="InterPro" id="IPR026511">
    <property type="entry name" value="PTHB1"/>
</dbReference>
<dbReference type="InterPro" id="IPR055363">
    <property type="entry name" value="PTHB1_hp_dom"/>
</dbReference>
<evidence type="ECO:0000313" key="6">
    <source>
        <dbReference type="EMBL" id="KAL0271990.1"/>
    </source>
</evidence>
<protein>
    <recommendedName>
        <fullName evidence="7">Protein PTHB1</fullName>
    </recommendedName>
</protein>
<dbReference type="Pfam" id="PF23338">
    <property type="entry name" value="PTHB1_hp"/>
    <property type="match status" value="1"/>
</dbReference>
<feature type="domain" description="PTHB1 hairpin" evidence="4">
    <location>
        <begin position="517"/>
        <end position="618"/>
    </location>
</feature>
<comment type="caution">
    <text evidence="6">The sequence shown here is derived from an EMBL/GenBank/DDBJ whole genome shotgun (WGS) entry which is preliminary data.</text>
</comment>
<feature type="domain" description="PTHB1 C-terminal helix bundle" evidence="5">
    <location>
        <begin position="621"/>
        <end position="695"/>
    </location>
</feature>
<accession>A0AAW2HRB5</accession>
<dbReference type="PANTHER" id="PTHR20991">
    <property type="entry name" value="PARATHYROID HORMONE-RESPONSIVE B1 GENE"/>
    <property type="match status" value="1"/>
</dbReference>
<evidence type="ECO:0008006" key="7">
    <source>
        <dbReference type="Google" id="ProtNLM"/>
    </source>
</evidence>
<sequence>MLLKDIRGCHDKNLAILHPKLLTVYTLDRKDTDNAVGDRLSLQMVYQHQLRHSAYSFVVGPFGGGRGRDFICVQSLDGLLSFFEQETFAFQLYLTEFLLPSPFIYLEKMDCFVFLNSSLTFDCYSYENLASASQTENEDPKKIVKYWSYGIGESIMDVKPVMSDKYNIVVLTERNLYNISSSGKTIFMKRLEYMPMAFYAFVTAETKQLIILIATDNNLLNIYEGTCLKWSMKVDQIPVCVDRIILSNLYGGIVLLSQTGYLQCIYLGTHPSIYLMPPMNCPDISLDETEAELKRLQLEIMEKDTADPAEIDLLGVRLLIDPQPTEEENGIVCKISLEISNQAPINKIQVIFSVDPPLSVAEKTCTVSCCDKTVVDSYIYFKSSGAVSSLEVRACLSYVNSNGTPFVVERRGFLPLSFILVKTNASKEAKYKITLVTNRPVCPLNVLFREFEDGNANVIGLKYANSNAAVTVLTAKTTQRYRLQSDSLESIGLVLSALVERLRKQATDFSLSYDGVLPLQTFFEEVERYHGLLCERKSARDKLSKRTCQYRTIQKKVLVNLKDVTPKPISNLNNILTDTYEMILSSIEEIEGIEGHLETSRYSVNALSSLMMTLMKLMTISAKDLEYLEIIFSGNAYDFDDQGWLEVQSAAATYFLRTAMAKSVRDQQKPTDITLEPVSNVSKLVKTYSSVVDRVTKGTHLLERSEYENEKELLTTIPGIKEEYEEVDISVLPEGSKLADTNVTSIEGAARKEKRLMKQERGRTDHLSRRFTRSLKWGD</sequence>
<dbReference type="GO" id="GO:0060271">
    <property type="term" value="P:cilium assembly"/>
    <property type="evidence" value="ECO:0007669"/>
    <property type="project" value="TreeGrafter"/>
</dbReference>
<evidence type="ECO:0000259" key="3">
    <source>
        <dbReference type="Pfam" id="PF23337"/>
    </source>
</evidence>
<evidence type="ECO:0000259" key="4">
    <source>
        <dbReference type="Pfam" id="PF23338"/>
    </source>
</evidence>
<dbReference type="GO" id="GO:0016020">
    <property type="term" value="C:membrane"/>
    <property type="evidence" value="ECO:0007669"/>
    <property type="project" value="TreeGrafter"/>
</dbReference>
<dbReference type="Pfam" id="PF23339">
    <property type="entry name" value="PTHB1_CtH"/>
    <property type="match status" value="1"/>
</dbReference>
<dbReference type="Pfam" id="PF14727">
    <property type="entry name" value="PHTB1_N"/>
    <property type="match status" value="1"/>
</dbReference>
<dbReference type="InterPro" id="IPR028073">
    <property type="entry name" value="PHTB1_N_dom"/>
</dbReference>